<gene>
    <name evidence="1" type="ORF">HZS54_20310</name>
</gene>
<name>A0A7D5TBM0_9EURY</name>
<dbReference type="KEGG" id="hpel:HZS54_20310"/>
<keyword evidence="2" id="KW-1185">Reference proteome</keyword>
<accession>A0A7D5TBM0</accession>
<sequence length="360" mass="40016">MYRTEIIQLEAVGEDGSVAAAADLLRAAGLDQQQVDPTVLENHIEQWTASELWAVECRSRTYSKQIRSRKIDRVIESKGLNQASTEVEVNSWYNEMMEEVTCTKCGSTIPRLAVDSHTGSVPCRARKNRSIVREKGLARVATQSQSLQEHIEQYSDCGIEWYNTRYDPGSPTRRSKLRALQYAPKDAIVKARKQYLPAPRDRADRVGRILWRDTEYCIIVSDEETMDVIKVEDAERAARRRKLYVSSHSGDYVAYNSDGQRVGVPVTGAVGDVKTQSWNNDGAIVVIETGDGTDERTVELPCPVDFSVWKPSSPDEDESVTDATEENIEPNLVPKLTTAAIVPERNVIAAANGVIVQSGG</sequence>
<dbReference type="EMBL" id="CP058909">
    <property type="protein sequence ID" value="QLH83830.1"/>
    <property type="molecule type" value="Genomic_DNA"/>
</dbReference>
<protein>
    <submittedName>
        <fullName evidence="1">Uncharacterized protein</fullName>
    </submittedName>
</protein>
<proteinExistence type="predicted"/>
<dbReference type="AlphaFoldDB" id="A0A7D5TBM0"/>
<evidence type="ECO:0000313" key="1">
    <source>
        <dbReference type="EMBL" id="QLH83830.1"/>
    </source>
</evidence>
<reference evidence="1 2" key="1">
    <citation type="submission" date="2020-07" db="EMBL/GenBank/DDBJ databases">
        <title>Halosimplex litoreum sp. nov. and Halosimplex rubrum sp. nov., isolated from different salt environments.</title>
        <authorList>
            <person name="Cui H."/>
        </authorList>
    </citation>
    <scope>NUCLEOTIDE SEQUENCE [LARGE SCALE GENOMIC DNA]</scope>
    <source>
        <strain evidence="1 2">R2</strain>
    </source>
</reference>
<dbReference type="GeneID" id="56084985"/>
<dbReference type="Proteomes" id="UP000509346">
    <property type="component" value="Chromosome"/>
</dbReference>
<dbReference type="RefSeq" id="WP_179918871.1">
    <property type="nucleotide sequence ID" value="NZ_CP058909.1"/>
</dbReference>
<evidence type="ECO:0000313" key="2">
    <source>
        <dbReference type="Proteomes" id="UP000509346"/>
    </source>
</evidence>
<organism evidence="1 2">
    <name type="scientific">Halosimplex pelagicum</name>
    <dbReference type="NCBI Taxonomy" id="869886"/>
    <lineage>
        <taxon>Archaea</taxon>
        <taxon>Methanobacteriati</taxon>
        <taxon>Methanobacteriota</taxon>
        <taxon>Stenosarchaea group</taxon>
        <taxon>Halobacteria</taxon>
        <taxon>Halobacteriales</taxon>
        <taxon>Haloarculaceae</taxon>
        <taxon>Halosimplex</taxon>
    </lineage>
</organism>